<sequence length="109" mass="11879">VAEPFPTQSRVVIVGGGIIGCSIAYHLAMLGWKDVVVLERGELTCGTTWHAAGLVTQLRATHTMTELCRYGPTLFSSLKDETGQDTGFKQNGSLQIARTPERLTEISRM</sequence>
<reference evidence="3" key="1">
    <citation type="submission" date="2018-05" db="EMBL/GenBank/DDBJ databases">
        <authorList>
            <person name="Lanie J.A."/>
            <person name="Ng W.-L."/>
            <person name="Kazmierczak K.M."/>
            <person name="Andrzejewski T.M."/>
            <person name="Davidsen T.M."/>
            <person name="Wayne K.J."/>
            <person name="Tettelin H."/>
            <person name="Glass J.I."/>
            <person name="Rusch D."/>
            <person name="Podicherti R."/>
            <person name="Tsui H.-C.T."/>
            <person name="Winkler M.E."/>
        </authorList>
    </citation>
    <scope>NUCLEOTIDE SEQUENCE</scope>
</reference>
<dbReference type="AlphaFoldDB" id="A0A383C432"/>
<dbReference type="PANTHER" id="PTHR13847">
    <property type="entry name" value="SARCOSINE DEHYDROGENASE-RELATED"/>
    <property type="match status" value="1"/>
</dbReference>
<protein>
    <recommendedName>
        <fullName evidence="2">FAD dependent oxidoreductase domain-containing protein</fullName>
    </recommendedName>
</protein>
<name>A0A383C432_9ZZZZ</name>
<dbReference type="InterPro" id="IPR006076">
    <property type="entry name" value="FAD-dep_OxRdtase"/>
</dbReference>
<dbReference type="Pfam" id="PF01266">
    <property type="entry name" value="DAO"/>
    <property type="match status" value="1"/>
</dbReference>
<feature type="domain" description="FAD dependent oxidoreductase" evidence="2">
    <location>
        <begin position="10"/>
        <end position="106"/>
    </location>
</feature>
<dbReference type="Gene3D" id="3.50.50.60">
    <property type="entry name" value="FAD/NAD(P)-binding domain"/>
    <property type="match status" value="1"/>
</dbReference>
<keyword evidence="1" id="KW-0472">Membrane</keyword>
<dbReference type="PANTHER" id="PTHR13847:SF193">
    <property type="entry name" value="PYRUVATE DEHYDROGENASE PHOSPHATASE REGULATORY SUBUNIT, MITOCHONDRIAL"/>
    <property type="match status" value="1"/>
</dbReference>
<dbReference type="EMBL" id="UINC01205669">
    <property type="protein sequence ID" value="SVE26944.1"/>
    <property type="molecule type" value="Genomic_DNA"/>
</dbReference>
<keyword evidence="1" id="KW-1133">Transmembrane helix</keyword>
<organism evidence="3">
    <name type="scientific">marine metagenome</name>
    <dbReference type="NCBI Taxonomy" id="408172"/>
    <lineage>
        <taxon>unclassified sequences</taxon>
        <taxon>metagenomes</taxon>
        <taxon>ecological metagenomes</taxon>
    </lineage>
</organism>
<evidence type="ECO:0000256" key="1">
    <source>
        <dbReference type="SAM" id="Phobius"/>
    </source>
</evidence>
<dbReference type="Gene3D" id="3.30.9.10">
    <property type="entry name" value="D-Amino Acid Oxidase, subunit A, domain 2"/>
    <property type="match status" value="1"/>
</dbReference>
<feature type="non-terminal residue" evidence="3">
    <location>
        <position position="1"/>
    </location>
</feature>
<accession>A0A383C432</accession>
<keyword evidence="1" id="KW-0812">Transmembrane</keyword>
<dbReference type="InterPro" id="IPR036188">
    <property type="entry name" value="FAD/NAD-bd_sf"/>
</dbReference>
<evidence type="ECO:0000259" key="2">
    <source>
        <dbReference type="Pfam" id="PF01266"/>
    </source>
</evidence>
<proteinExistence type="predicted"/>
<feature type="non-terminal residue" evidence="3">
    <location>
        <position position="109"/>
    </location>
</feature>
<evidence type="ECO:0000313" key="3">
    <source>
        <dbReference type="EMBL" id="SVE26944.1"/>
    </source>
</evidence>
<gene>
    <name evidence="3" type="ORF">METZ01_LOCUS479798</name>
</gene>
<feature type="transmembrane region" description="Helical" evidence="1">
    <location>
        <begin position="12"/>
        <end position="32"/>
    </location>
</feature>
<dbReference type="GO" id="GO:0005759">
    <property type="term" value="C:mitochondrial matrix"/>
    <property type="evidence" value="ECO:0007669"/>
    <property type="project" value="TreeGrafter"/>
</dbReference>
<dbReference type="SUPFAM" id="SSF51905">
    <property type="entry name" value="FAD/NAD(P)-binding domain"/>
    <property type="match status" value="1"/>
</dbReference>